<sequence length="81" mass="8603">MSRGAAQDRFLARPLQYLQPGRGGGRAQGRGRGGGNPPARPGSRPTFVGRHIASAHKKGGSRRLVQSHRAHAQPPPKPPRA</sequence>
<dbReference type="Proteomes" id="UP000232638">
    <property type="component" value="Plasmid pTs417"/>
</dbReference>
<feature type="compositionally biased region" description="Basic residues" evidence="1">
    <location>
        <begin position="53"/>
        <end position="71"/>
    </location>
</feature>
<feature type="region of interest" description="Disordered" evidence="1">
    <location>
        <begin position="1"/>
        <end position="81"/>
    </location>
</feature>
<evidence type="ECO:0000313" key="3">
    <source>
        <dbReference type="Proteomes" id="UP000232638"/>
    </source>
</evidence>
<keyword evidence="2" id="KW-0614">Plasmid</keyword>
<dbReference type="AlphaFoldDB" id="A0A2K8UI81"/>
<name>A0A2K8UI81_9GAMM</name>
<accession>A0A2K8UI81</accession>
<dbReference type="EMBL" id="CP020371">
    <property type="protein sequence ID" value="AUB85245.1"/>
    <property type="molecule type" value="Genomic_DNA"/>
</dbReference>
<geneLocation type="plasmid" evidence="3">
    <name>pts417</name>
</geneLocation>
<proteinExistence type="predicted"/>
<gene>
    <name evidence="2" type="ORF">THSYN_30535</name>
</gene>
<protein>
    <submittedName>
        <fullName evidence="2">Uncharacterized protein</fullName>
    </submittedName>
</protein>
<organism evidence="2 3">
    <name type="scientific">Candidatus Thiodictyon syntrophicum</name>
    <dbReference type="NCBI Taxonomy" id="1166950"/>
    <lineage>
        <taxon>Bacteria</taxon>
        <taxon>Pseudomonadati</taxon>
        <taxon>Pseudomonadota</taxon>
        <taxon>Gammaproteobacteria</taxon>
        <taxon>Chromatiales</taxon>
        <taxon>Chromatiaceae</taxon>
        <taxon>Thiodictyon</taxon>
    </lineage>
</organism>
<keyword evidence="3" id="KW-1185">Reference proteome</keyword>
<feature type="compositionally biased region" description="Gly residues" evidence="1">
    <location>
        <begin position="21"/>
        <end position="36"/>
    </location>
</feature>
<dbReference type="KEGG" id="tsy:THSYN_30535"/>
<reference evidence="2 3" key="1">
    <citation type="submission" date="2017-03" db="EMBL/GenBank/DDBJ databases">
        <title>Complete genome sequence of Candidatus 'Thiodictyon syntrophicum' sp. nov. strain Cad16T, a photolithoautotroph purple sulfur bacterium isolated from an alpine meromictic lake.</title>
        <authorList>
            <person name="Luedin S.M."/>
            <person name="Pothier J.F."/>
            <person name="Danza F."/>
            <person name="Storelli N."/>
            <person name="Wittwer M."/>
            <person name="Tonolla M."/>
        </authorList>
    </citation>
    <scope>NUCLEOTIDE SEQUENCE [LARGE SCALE GENOMIC DNA]</scope>
    <source>
        <strain evidence="2 3">Cad16T</strain>
        <plasmid evidence="3">Plasmid pts417</plasmid>
    </source>
</reference>
<evidence type="ECO:0000256" key="1">
    <source>
        <dbReference type="SAM" id="MobiDB-lite"/>
    </source>
</evidence>
<evidence type="ECO:0000313" key="2">
    <source>
        <dbReference type="EMBL" id="AUB85245.1"/>
    </source>
</evidence>